<feature type="transmembrane region" description="Helical" evidence="1">
    <location>
        <begin position="110"/>
        <end position="131"/>
    </location>
</feature>
<organism evidence="2 3">
    <name type="scientific">Candidatus Acidianus copahuensis</name>
    <dbReference type="NCBI Taxonomy" id="1160895"/>
    <lineage>
        <taxon>Archaea</taxon>
        <taxon>Thermoproteota</taxon>
        <taxon>Thermoprotei</taxon>
        <taxon>Sulfolobales</taxon>
        <taxon>Sulfolobaceae</taxon>
        <taxon>Acidianus</taxon>
    </lineage>
</organism>
<dbReference type="RefSeq" id="WP_048099703.1">
    <property type="nucleotide sequence ID" value="NZ_JFZT01000043.1"/>
</dbReference>
<dbReference type="EMBL" id="JFZT01000043">
    <property type="protein sequence ID" value="EZQ06581.1"/>
    <property type="molecule type" value="Genomic_DNA"/>
</dbReference>
<dbReference type="AlphaFoldDB" id="A0A031LNJ9"/>
<proteinExistence type="predicted"/>
<keyword evidence="1" id="KW-0812">Transmembrane</keyword>
<keyword evidence="3" id="KW-1185">Reference proteome</keyword>
<evidence type="ECO:0000313" key="3">
    <source>
        <dbReference type="Proteomes" id="UP000024332"/>
    </source>
</evidence>
<keyword evidence="1" id="KW-0472">Membrane</keyword>
<reference evidence="2 3" key="1">
    <citation type="submission" date="2014-03" db="EMBL/GenBank/DDBJ databases">
        <title>Draft genome sequence of the novel thermoacidophilic archaea Acidianus copahuensis ALE1 strain, isolated from Copahue volcanic area in Neuquen Argentina.</title>
        <authorList>
            <person name="Urbieta M.S."/>
            <person name="Rascovan N."/>
            <person name="Castro C."/>
            <person name="Revale S."/>
            <person name="Giaveno M.A."/>
            <person name="Vazquez M.P."/>
            <person name="Donati E.R."/>
        </authorList>
    </citation>
    <scope>NUCLEOTIDE SEQUENCE [LARGE SCALE GENOMIC DNA]</scope>
    <source>
        <strain evidence="2 3">ALE1</strain>
    </source>
</reference>
<protein>
    <submittedName>
        <fullName evidence="2">Uncharacterized protein</fullName>
    </submittedName>
</protein>
<evidence type="ECO:0000256" key="1">
    <source>
        <dbReference type="SAM" id="Phobius"/>
    </source>
</evidence>
<name>A0A031LNJ9_9CREN</name>
<accession>A0A031LNJ9</accession>
<sequence>MARLISVLTIIALAILLGGIIVGDLVLQNNSYSFTINVNPKSTLVTTINSPGKAVELNSENGVSIQGDNVVNLGNKVIIPPSTYNKIELVNSQDYTAKLMGEIFYVPSSFYQFLFPIIILAIGILGISLILRSFSLVKSRG</sequence>
<evidence type="ECO:0000313" key="2">
    <source>
        <dbReference type="EMBL" id="EZQ06581.1"/>
    </source>
</evidence>
<feature type="transmembrane region" description="Helical" evidence="1">
    <location>
        <begin position="7"/>
        <end position="27"/>
    </location>
</feature>
<gene>
    <name evidence="2" type="ORF">CM19_07240</name>
</gene>
<dbReference type="Proteomes" id="UP000024332">
    <property type="component" value="Unassembled WGS sequence"/>
</dbReference>
<keyword evidence="1" id="KW-1133">Transmembrane helix</keyword>
<comment type="caution">
    <text evidence="2">The sequence shown here is derived from an EMBL/GenBank/DDBJ whole genome shotgun (WGS) entry which is preliminary data.</text>
</comment>